<sequence length="149" mass="16901">MYDRTITVFNRSGSEKNGFVWFPTIIDGVDLVVDKGAVMAKTGLSDADKANLHIRYISIEGRPLVEGKSYLLPKEWNAQTYEGKMLSITFNEGHDFFIEGEYPEEVIVEDESIYANGLLSYMKSKYDNVFKINTVGKYNLIPHFEIGGE</sequence>
<protein>
    <submittedName>
        <fullName evidence="1">Uncharacterized protein</fullName>
    </submittedName>
</protein>
<dbReference type="RefSeq" id="WP_018596923.1">
    <property type="nucleotide sequence ID" value="NZ_CABLBP010000040.1"/>
</dbReference>
<organism evidence="1 2">
    <name type="scientific">Blautia producta</name>
    <dbReference type="NCBI Taxonomy" id="33035"/>
    <lineage>
        <taxon>Bacteria</taxon>
        <taxon>Bacillati</taxon>
        <taxon>Bacillota</taxon>
        <taxon>Clostridia</taxon>
        <taxon>Lachnospirales</taxon>
        <taxon>Lachnospiraceae</taxon>
        <taxon>Blautia</taxon>
    </lineage>
</organism>
<reference evidence="1 2" key="1">
    <citation type="submission" date="2019-04" db="EMBL/GenBank/DDBJ databases">
        <authorList>
            <person name="Schori C."/>
            <person name="Ahrens C."/>
        </authorList>
    </citation>
    <scope>NUCLEOTIDE SEQUENCE [LARGE SCALE GENOMIC DNA]</scope>
    <source>
        <strain evidence="1 2">DSM 2950</strain>
    </source>
</reference>
<dbReference type="AlphaFoldDB" id="A0A7G5MXI1"/>
<accession>A0A7G5MXI1</accession>
<evidence type="ECO:0000313" key="2">
    <source>
        <dbReference type="Proteomes" id="UP000515789"/>
    </source>
</evidence>
<dbReference type="EMBL" id="CP039126">
    <property type="protein sequence ID" value="QMW79324.1"/>
    <property type="molecule type" value="Genomic_DNA"/>
</dbReference>
<name>A0A7G5MXI1_9FIRM</name>
<dbReference type="GeneID" id="75051926"/>
<proteinExistence type="predicted"/>
<evidence type="ECO:0000313" key="1">
    <source>
        <dbReference type="EMBL" id="QMW79324.1"/>
    </source>
</evidence>
<gene>
    <name evidence="1" type="ORF">E5259_17910</name>
</gene>
<dbReference type="Proteomes" id="UP000515789">
    <property type="component" value="Chromosome"/>
</dbReference>